<sequence>MVTLVFVTLGSLGDIKPMVAIAAFAKDAGYEVRFATSPGHRRLVEAAGLHYEAFGSDAFFDQRDVREALVAPSTGFGTFMWHANLAELEELYGRLSEISEGADMIVGTPLVMVAHLVAGKRVLPFVSCAFSPAMVLREASVGAVDPYQNEWRSRLNALRRDIGLPRRSFPQMERFSADRTLGVYPACLRPARGHYITEPLEIGYPRPRLSLSPVDGALADWMGEGAFALVSFGSFVDRDAEHCFQSAVEACRQVGLRCLYVSKHSADYLRRGSGHDVRLEQFVEHSQVMPRAAAIVHHGGTGTLMESLCALRPVVITPFGLDQTYNAERVSDCDLGEVLDASLIDIASLTRALSRALSAWRRRRPLVVNTIAAVGAAPEERALQEIEQVLTSHKADSVRIGTASPTAL</sequence>
<dbReference type="PATRIC" id="fig|33051.3.peg.1060"/>
<dbReference type="GO" id="GO:0008194">
    <property type="term" value="F:UDP-glycosyltransferase activity"/>
    <property type="evidence" value="ECO:0007669"/>
    <property type="project" value="InterPro"/>
</dbReference>
<accession>A0A147HSC1</accession>
<feature type="domain" description="Erythromycin biosynthesis protein CIII-like C-terminal" evidence="1">
    <location>
        <begin position="276"/>
        <end position="358"/>
    </location>
</feature>
<evidence type="ECO:0000313" key="3">
    <source>
        <dbReference type="Proteomes" id="UP000072867"/>
    </source>
</evidence>
<dbReference type="SUPFAM" id="SSF53756">
    <property type="entry name" value="UDP-Glycosyltransferase/glycogen phosphorylase"/>
    <property type="match status" value="1"/>
</dbReference>
<dbReference type="PANTHER" id="PTHR48050">
    <property type="entry name" value="STEROL 3-BETA-GLUCOSYLTRANSFERASE"/>
    <property type="match status" value="1"/>
</dbReference>
<dbReference type="Gene3D" id="3.40.50.2000">
    <property type="entry name" value="Glycogen Phosphorylase B"/>
    <property type="match status" value="2"/>
</dbReference>
<protein>
    <recommendedName>
        <fullName evidence="1">Erythromycin biosynthesis protein CIII-like C-terminal domain-containing protein</fullName>
    </recommendedName>
</protein>
<dbReference type="InterPro" id="IPR050426">
    <property type="entry name" value="Glycosyltransferase_28"/>
</dbReference>
<proteinExistence type="predicted"/>
<dbReference type="AlphaFoldDB" id="A0A147HSC1"/>
<dbReference type="Proteomes" id="UP000072867">
    <property type="component" value="Unassembled WGS sequence"/>
</dbReference>
<evidence type="ECO:0000313" key="2">
    <source>
        <dbReference type="EMBL" id="KTT67003.1"/>
    </source>
</evidence>
<dbReference type="EMBL" id="LDTD01000162">
    <property type="protein sequence ID" value="KTT67003.1"/>
    <property type="molecule type" value="Genomic_DNA"/>
</dbReference>
<dbReference type="InterPro" id="IPR002213">
    <property type="entry name" value="UDP_glucos_trans"/>
</dbReference>
<reference evidence="2 3" key="1">
    <citation type="journal article" date="2016" name="Front. Microbiol.">
        <title>Genomic Resource of Rice Seed Associated Bacteria.</title>
        <authorList>
            <person name="Midha S."/>
            <person name="Bansal K."/>
            <person name="Sharma S."/>
            <person name="Kumar N."/>
            <person name="Patil P.P."/>
            <person name="Chaudhry V."/>
            <person name="Patil P.B."/>
        </authorList>
    </citation>
    <scope>NUCLEOTIDE SEQUENCE [LARGE SCALE GENOMIC DNA]</scope>
    <source>
        <strain evidence="2 3">NS319</strain>
    </source>
</reference>
<dbReference type="Pfam" id="PF06722">
    <property type="entry name" value="EryCIII-like_C"/>
    <property type="match status" value="1"/>
</dbReference>
<organism evidence="2 3">
    <name type="scientific">Sphingomonas sanguinis</name>
    <dbReference type="NCBI Taxonomy" id="33051"/>
    <lineage>
        <taxon>Bacteria</taxon>
        <taxon>Pseudomonadati</taxon>
        <taxon>Pseudomonadota</taxon>
        <taxon>Alphaproteobacteria</taxon>
        <taxon>Sphingomonadales</taxon>
        <taxon>Sphingomonadaceae</taxon>
        <taxon>Sphingomonas</taxon>
    </lineage>
</organism>
<dbReference type="PANTHER" id="PTHR48050:SF13">
    <property type="entry name" value="STEROL 3-BETA-GLUCOSYLTRANSFERASE UGT80A2"/>
    <property type="match status" value="1"/>
</dbReference>
<comment type="caution">
    <text evidence="2">The sequence shown here is derived from an EMBL/GenBank/DDBJ whole genome shotgun (WGS) entry which is preliminary data.</text>
</comment>
<dbReference type="CDD" id="cd03784">
    <property type="entry name" value="GT1_Gtf-like"/>
    <property type="match status" value="1"/>
</dbReference>
<dbReference type="GO" id="GO:0016758">
    <property type="term" value="F:hexosyltransferase activity"/>
    <property type="evidence" value="ECO:0007669"/>
    <property type="project" value="UniProtKB-ARBA"/>
</dbReference>
<dbReference type="InterPro" id="IPR010610">
    <property type="entry name" value="EryCIII-like_C"/>
</dbReference>
<evidence type="ECO:0000259" key="1">
    <source>
        <dbReference type="Pfam" id="PF06722"/>
    </source>
</evidence>
<dbReference type="GO" id="GO:0017000">
    <property type="term" value="P:antibiotic biosynthetic process"/>
    <property type="evidence" value="ECO:0007669"/>
    <property type="project" value="UniProtKB-ARBA"/>
</dbReference>
<name>A0A147HSC1_9SPHN</name>
<gene>
    <name evidence="2" type="ORF">NS319_17415</name>
</gene>